<dbReference type="PANTHER" id="PTHR48258:SF12">
    <property type="entry name" value="TRANSPOSON PROTEIN, CACTA, EN_SPM SUB-CLASS"/>
    <property type="match status" value="1"/>
</dbReference>
<proteinExistence type="predicted"/>
<reference evidence="4 5" key="1">
    <citation type="journal article" date="2019" name="Plant Biotechnol. J.">
        <title>The red bayberry genome and genetic basis of sex determination.</title>
        <authorList>
            <person name="Jia H.M."/>
            <person name="Jia H.J."/>
            <person name="Cai Q.L."/>
            <person name="Wang Y."/>
            <person name="Zhao H.B."/>
            <person name="Yang W.F."/>
            <person name="Wang G.Y."/>
            <person name="Li Y.H."/>
            <person name="Zhan D.L."/>
            <person name="Shen Y.T."/>
            <person name="Niu Q.F."/>
            <person name="Chang L."/>
            <person name="Qiu J."/>
            <person name="Zhao L."/>
            <person name="Xie H.B."/>
            <person name="Fu W.Y."/>
            <person name="Jin J."/>
            <person name="Li X.W."/>
            <person name="Jiao Y."/>
            <person name="Zhou C.C."/>
            <person name="Tu T."/>
            <person name="Chai C.Y."/>
            <person name="Gao J.L."/>
            <person name="Fan L.J."/>
            <person name="van de Weg E."/>
            <person name="Wang J.Y."/>
            <person name="Gao Z.S."/>
        </authorList>
    </citation>
    <scope>NUCLEOTIDE SEQUENCE [LARGE SCALE GENOMIC DNA]</scope>
    <source>
        <tissue evidence="4">Leaves</tissue>
    </source>
</reference>
<gene>
    <name evidence="4" type="ORF">CJ030_MR7G016911</name>
</gene>
<dbReference type="Pfam" id="PF13952">
    <property type="entry name" value="DUF4216"/>
    <property type="match status" value="1"/>
</dbReference>
<dbReference type="InterPro" id="IPR004252">
    <property type="entry name" value="Probable_transposase_24"/>
</dbReference>
<dbReference type="PANTHER" id="PTHR48258">
    <property type="entry name" value="DUF4218 DOMAIN-CONTAINING PROTEIN-RELATED"/>
    <property type="match status" value="1"/>
</dbReference>
<keyword evidence="1" id="KW-0175">Coiled coil</keyword>
<sequence length="651" mass="74768">MGGISFVRLDMKTCMQAHRYILFNCDELIQIRTMHKDRLKARNRSSRPTDYVIDKMHRDEFCDWFRDYVQNMDETMKHQLPNRVRWLAKGPNPEARSFSRYVHNGVKFRTKDNEIGRTTQNSGVCVTVEGGTTYYGRIISIIELNYFDEECFVLFKCDWVDTAIGRGYKVDEFGFELVNFSRLVHTGDRLSDDPFILAPQASQVYYVADERHPNWEVVVKTKPRDVFDAGNDDDIDDYCENEPYNFNVEQILENVQDDLTWFRNEVEGTTLDIPQEFPMPPVPPSQEATASQEATPSQPPAHPSEQATMPSFDYDQSLNDNEIIGGTGVRKVRGGTRMTDVWNLKEDELIPVQFNGNGQPLGNEGGIFNKFTGCVARVANQIPLDAADWRKVPLSIKEDCWSLMTKRFTIPEPPLGDIVKSWFLKDLGEKWRNYKCSLKQKFLMRPLRLRRHRSHAGKQNRSLQTTVHTAGSKSFARYAHELEKEKQVPINRADLYKAVHMRSDGSPINPDVAEKIRRMEEIGLNDSGSSQTSNEFRVDGSIGWSPSDRYAQVIGPERHGRIRGVGLGPTPSSHPANTNVRSSQPTSSSNERAVFMENRVQMLESEVASLKSTIQMMAQAWEQRQYQDVANNNQFHQQFIDHLMQVENECW</sequence>
<feature type="region of interest" description="Disordered" evidence="2">
    <location>
        <begin position="272"/>
        <end position="310"/>
    </location>
</feature>
<feature type="compositionally biased region" description="Polar residues" evidence="2">
    <location>
        <begin position="570"/>
        <end position="591"/>
    </location>
</feature>
<keyword evidence="5" id="KW-1185">Reference proteome</keyword>
<evidence type="ECO:0000259" key="3">
    <source>
        <dbReference type="Pfam" id="PF13952"/>
    </source>
</evidence>
<dbReference type="OrthoDB" id="1430750at2759"/>
<feature type="domain" description="DUF4216" evidence="3">
    <location>
        <begin position="142"/>
        <end position="218"/>
    </location>
</feature>
<feature type="region of interest" description="Disordered" evidence="2">
    <location>
        <begin position="560"/>
        <end position="591"/>
    </location>
</feature>
<comment type="caution">
    <text evidence="4">The sequence shown here is derived from an EMBL/GenBank/DDBJ whole genome shotgun (WGS) entry which is preliminary data.</text>
</comment>
<dbReference type="EMBL" id="RXIC02000025">
    <property type="protein sequence ID" value="KAB1205931.1"/>
    <property type="molecule type" value="Genomic_DNA"/>
</dbReference>
<name>A0A6A1V035_9ROSI</name>
<dbReference type="AlphaFoldDB" id="A0A6A1V035"/>
<dbReference type="Pfam" id="PF03004">
    <property type="entry name" value="Transposase_24"/>
    <property type="match status" value="1"/>
</dbReference>
<protein>
    <recommendedName>
        <fullName evidence="3">DUF4216 domain-containing protein</fullName>
    </recommendedName>
</protein>
<evidence type="ECO:0000313" key="5">
    <source>
        <dbReference type="Proteomes" id="UP000516437"/>
    </source>
</evidence>
<evidence type="ECO:0000256" key="2">
    <source>
        <dbReference type="SAM" id="MobiDB-lite"/>
    </source>
</evidence>
<evidence type="ECO:0000256" key="1">
    <source>
        <dbReference type="SAM" id="Coils"/>
    </source>
</evidence>
<feature type="coiled-coil region" evidence="1">
    <location>
        <begin position="593"/>
        <end position="620"/>
    </location>
</feature>
<evidence type="ECO:0000313" key="4">
    <source>
        <dbReference type="EMBL" id="KAB1205931.1"/>
    </source>
</evidence>
<dbReference type="Proteomes" id="UP000516437">
    <property type="component" value="Chromosome 7"/>
</dbReference>
<organism evidence="4 5">
    <name type="scientific">Morella rubra</name>
    <name type="common">Chinese bayberry</name>
    <dbReference type="NCBI Taxonomy" id="262757"/>
    <lineage>
        <taxon>Eukaryota</taxon>
        <taxon>Viridiplantae</taxon>
        <taxon>Streptophyta</taxon>
        <taxon>Embryophyta</taxon>
        <taxon>Tracheophyta</taxon>
        <taxon>Spermatophyta</taxon>
        <taxon>Magnoliopsida</taxon>
        <taxon>eudicotyledons</taxon>
        <taxon>Gunneridae</taxon>
        <taxon>Pentapetalae</taxon>
        <taxon>rosids</taxon>
        <taxon>fabids</taxon>
        <taxon>Fagales</taxon>
        <taxon>Myricaceae</taxon>
        <taxon>Morella</taxon>
    </lineage>
</organism>
<feature type="compositionally biased region" description="Polar residues" evidence="2">
    <location>
        <begin position="286"/>
        <end position="296"/>
    </location>
</feature>
<dbReference type="InterPro" id="IPR025312">
    <property type="entry name" value="DUF4216"/>
</dbReference>
<accession>A0A6A1V035</accession>